<keyword evidence="1" id="KW-0732">Signal</keyword>
<protein>
    <submittedName>
        <fullName evidence="3">Putative lysosomal alpha-mannosidase</fullName>
    </submittedName>
</protein>
<evidence type="ECO:0000259" key="2">
    <source>
        <dbReference type="Pfam" id="PF01074"/>
    </source>
</evidence>
<dbReference type="InterPro" id="IPR027291">
    <property type="entry name" value="Glyco_hydro_38_N_sf"/>
</dbReference>
<dbReference type="InterPro" id="IPR050843">
    <property type="entry name" value="Glycosyl_Hydrlase_38"/>
</dbReference>
<feature type="domain" description="Glycoside hydrolase family 38 N-terminal" evidence="2">
    <location>
        <begin position="84"/>
        <end position="109"/>
    </location>
</feature>
<feature type="non-terminal residue" evidence="3">
    <location>
        <position position="368"/>
    </location>
</feature>
<feature type="signal peptide" evidence="1">
    <location>
        <begin position="1"/>
        <end position="17"/>
    </location>
</feature>
<dbReference type="Proteomes" id="UP000037510">
    <property type="component" value="Unassembled WGS sequence"/>
</dbReference>
<dbReference type="Pfam" id="PF01074">
    <property type="entry name" value="Glyco_hydro_38N"/>
    <property type="match status" value="3"/>
</dbReference>
<feature type="domain" description="Glycoside hydrolase family 38 N-terminal" evidence="2">
    <location>
        <begin position="148"/>
        <end position="368"/>
    </location>
</feature>
<accession>A0A0L7L1A3</accession>
<reference evidence="3 4" key="1">
    <citation type="journal article" date="2015" name="Genome Biol. Evol.">
        <title>The genome of winter moth (Operophtera brumata) provides a genomic perspective on sexual dimorphism and phenology.</title>
        <authorList>
            <person name="Derks M.F."/>
            <person name="Smit S."/>
            <person name="Salis L."/>
            <person name="Schijlen E."/>
            <person name="Bossers A."/>
            <person name="Mateman C."/>
            <person name="Pijl A.S."/>
            <person name="de Ridder D."/>
            <person name="Groenen M.A."/>
            <person name="Visser M.E."/>
            <person name="Megens H.J."/>
        </authorList>
    </citation>
    <scope>NUCLEOTIDE SEQUENCE [LARGE SCALE GENOMIC DNA]</scope>
    <source>
        <strain evidence="3">WM2013NL</strain>
        <tissue evidence="3">Head and thorax</tissue>
    </source>
</reference>
<evidence type="ECO:0000256" key="1">
    <source>
        <dbReference type="SAM" id="SignalP"/>
    </source>
</evidence>
<gene>
    <name evidence="3" type="ORF">OBRU01_11024</name>
</gene>
<feature type="domain" description="Glycoside hydrolase family 38 N-terminal" evidence="2">
    <location>
        <begin position="45"/>
        <end position="70"/>
    </location>
</feature>
<dbReference type="STRING" id="104452.A0A0L7L1A3"/>
<dbReference type="EMBL" id="JTDY01003604">
    <property type="protein sequence ID" value="KOB69278.1"/>
    <property type="molecule type" value="Genomic_DNA"/>
</dbReference>
<dbReference type="InterPro" id="IPR000602">
    <property type="entry name" value="Glyco_hydro_38_N"/>
</dbReference>
<dbReference type="CDD" id="cd10810">
    <property type="entry name" value="GH38N_AMII_LAM_like"/>
    <property type="match status" value="1"/>
</dbReference>
<proteinExistence type="predicted"/>
<dbReference type="PANTHER" id="PTHR11607">
    <property type="entry name" value="ALPHA-MANNOSIDASE"/>
    <property type="match status" value="1"/>
</dbReference>
<evidence type="ECO:0000313" key="3">
    <source>
        <dbReference type="EMBL" id="KOB69278.1"/>
    </source>
</evidence>
<dbReference type="GO" id="GO:0004559">
    <property type="term" value="F:alpha-mannosidase activity"/>
    <property type="evidence" value="ECO:0007669"/>
    <property type="project" value="InterPro"/>
</dbReference>
<dbReference type="InterPro" id="IPR011330">
    <property type="entry name" value="Glyco_hydro/deAcase_b/a-brl"/>
</dbReference>
<feature type="chain" id="PRO_5005573043" evidence="1">
    <location>
        <begin position="18"/>
        <end position="368"/>
    </location>
</feature>
<dbReference type="AlphaFoldDB" id="A0A0L7L1A3"/>
<comment type="caution">
    <text evidence="3">The sequence shown here is derived from an EMBL/GenBank/DDBJ whole genome shotgun (WGS) entry which is preliminary data.</text>
</comment>
<dbReference type="PANTHER" id="PTHR11607:SF3">
    <property type="entry name" value="LYSOSOMAL ALPHA-MANNOSIDASE"/>
    <property type="match status" value="1"/>
</dbReference>
<sequence length="368" mass="41976">MASPPVLLLLLVLVVSAAYCTPAQDRRDEQCGYRNCPASVPDVLNVHIVPHTHDDVGWLKTLDQYYYGSTYLLNCPASVRDVLNVHIVPHTHDDVGWLKTLDQYYYGSTYLLNCPASVRDVLNVHIVPHTHDDVGWLKTLDQYYYGSTFIYVETAFFWKWWVRQSDGVQAQVRTLVGEGRLVFVGGAWSMNDEAAAHYQSTVDQFTWGLRYINDTFGACALPRVGWQIDPFGHAREFASLLAGMGYDGLFLGRIDYQDKEWRKTNRNMEMLWRGDDDLGNPSDIFTGILYNTYSPPPGFCFDVLCNDEPIVDDVDSPMFNVDDKVNAFISIVRNMSLSYVTNNVLVTMGEDFQYQDAAMWYTNLDKLI</sequence>
<organism evidence="3 4">
    <name type="scientific">Operophtera brumata</name>
    <name type="common">Winter moth</name>
    <name type="synonym">Phalaena brumata</name>
    <dbReference type="NCBI Taxonomy" id="104452"/>
    <lineage>
        <taxon>Eukaryota</taxon>
        <taxon>Metazoa</taxon>
        <taxon>Ecdysozoa</taxon>
        <taxon>Arthropoda</taxon>
        <taxon>Hexapoda</taxon>
        <taxon>Insecta</taxon>
        <taxon>Pterygota</taxon>
        <taxon>Neoptera</taxon>
        <taxon>Endopterygota</taxon>
        <taxon>Lepidoptera</taxon>
        <taxon>Glossata</taxon>
        <taxon>Ditrysia</taxon>
        <taxon>Geometroidea</taxon>
        <taxon>Geometridae</taxon>
        <taxon>Larentiinae</taxon>
        <taxon>Operophtera</taxon>
    </lineage>
</organism>
<dbReference type="SUPFAM" id="SSF88713">
    <property type="entry name" value="Glycoside hydrolase/deacetylase"/>
    <property type="match status" value="3"/>
</dbReference>
<dbReference type="Gene3D" id="3.20.110.10">
    <property type="entry name" value="Glycoside hydrolase 38, N terminal domain"/>
    <property type="match status" value="3"/>
</dbReference>
<name>A0A0L7L1A3_OPEBR</name>
<evidence type="ECO:0000313" key="4">
    <source>
        <dbReference type="Proteomes" id="UP000037510"/>
    </source>
</evidence>
<dbReference type="GO" id="GO:0006013">
    <property type="term" value="P:mannose metabolic process"/>
    <property type="evidence" value="ECO:0007669"/>
    <property type="project" value="InterPro"/>
</dbReference>
<keyword evidence="4" id="KW-1185">Reference proteome</keyword>
<dbReference type="GO" id="GO:0005764">
    <property type="term" value="C:lysosome"/>
    <property type="evidence" value="ECO:0007669"/>
    <property type="project" value="TreeGrafter"/>
</dbReference>